<keyword evidence="5" id="KW-1185">Reference proteome</keyword>
<feature type="chain" id="PRO_5042810914" evidence="3">
    <location>
        <begin position="17"/>
        <end position="289"/>
    </location>
</feature>
<feature type="compositionally biased region" description="Basic and acidic residues" evidence="1">
    <location>
        <begin position="176"/>
        <end position="236"/>
    </location>
</feature>
<evidence type="ECO:0000313" key="4">
    <source>
        <dbReference type="EMBL" id="KAK7140865.1"/>
    </source>
</evidence>
<evidence type="ECO:0000313" key="5">
    <source>
        <dbReference type="Proteomes" id="UP001364617"/>
    </source>
</evidence>
<name>A0AAN9CKQ3_9TELE</name>
<reference evidence="4 5" key="1">
    <citation type="submission" date="2024-02" db="EMBL/GenBank/DDBJ databases">
        <title>Chromosome-level genome assembly of the Eurasian Minnow (Phoxinus phoxinus).</title>
        <authorList>
            <person name="Oriowo T.O."/>
            <person name="Martin S."/>
            <person name="Stange M."/>
            <person name="Chrysostomakis Y."/>
            <person name="Brown T."/>
            <person name="Winkler S."/>
            <person name="Kukowka S."/>
            <person name="Myers E.W."/>
            <person name="Bohne A."/>
        </authorList>
    </citation>
    <scope>NUCLEOTIDE SEQUENCE [LARGE SCALE GENOMIC DNA]</scope>
    <source>
        <strain evidence="4">ZFMK-TIS-60720</strain>
        <tissue evidence="4">Whole Organism</tissue>
    </source>
</reference>
<dbReference type="SUPFAM" id="SSF48726">
    <property type="entry name" value="Immunoglobulin"/>
    <property type="match status" value="1"/>
</dbReference>
<proteinExistence type="predicted"/>
<sequence>MKLIFGLMLLLKTAACLEFNCSFLQAGPCNAVLGDKLSLQLVDTREYDLMKIQKRIRSKDTDPVCKIKNDRINKDECDLFNNRRDEVSVNNGILIINSVIRADSGNYRLQVDHPDGTITYRDLQVIIEGVDPVVIITVVLGCLAVVLIILVIVAYHFYKKKNRLKPTANVSGNVNEQKKLNRDEEQKKLNRDEEQKKLNRDEEQKKLNRDEEQKKLNRDEEQKKLNRDEEQKRPDVEYATVNSQNQKKKKKKRREEEEVHYGEVTFTSASAQRPPQTREDCVYSEVHTR</sequence>
<protein>
    <submittedName>
        <fullName evidence="4">Uncharacterized protein</fullName>
    </submittedName>
</protein>
<feature type="region of interest" description="Disordered" evidence="1">
    <location>
        <begin position="167"/>
        <end position="289"/>
    </location>
</feature>
<keyword evidence="3" id="KW-0732">Signal</keyword>
<dbReference type="AlphaFoldDB" id="A0AAN9CKQ3"/>
<dbReference type="EMBL" id="JAYKXH010000016">
    <property type="protein sequence ID" value="KAK7140865.1"/>
    <property type="molecule type" value="Genomic_DNA"/>
</dbReference>
<comment type="caution">
    <text evidence="4">The sequence shown here is derived from an EMBL/GenBank/DDBJ whole genome shotgun (WGS) entry which is preliminary data.</text>
</comment>
<evidence type="ECO:0000256" key="2">
    <source>
        <dbReference type="SAM" id="Phobius"/>
    </source>
</evidence>
<evidence type="ECO:0000256" key="1">
    <source>
        <dbReference type="SAM" id="MobiDB-lite"/>
    </source>
</evidence>
<feature type="compositionally biased region" description="Polar residues" evidence="1">
    <location>
        <begin position="265"/>
        <end position="275"/>
    </location>
</feature>
<feature type="transmembrane region" description="Helical" evidence="2">
    <location>
        <begin position="133"/>
        <end position="158"/>
    </location>
</feature>
<feature type="signal peptide" evidence="3">
    <location>
        <begin position="1"/>
        <end position="16"/>
    </location>
</feature>
<gene>
    <name evidence="4" type="ORF">R3I93_015109</name>
</gene>
<evidence type="ECO:0000256" key="3">
    <source>
        <dbReference type="SAM" id="SignalP"/>
    </source>
</evidence>
<feature type="compositionally biased region" description="Basic and acidic residues" evidence="1">
    <location>
        <begin position="276"/>
        <end position="289"/>
    </location>
</feature>
<keyword evidence="2" id="KW-0812">Transmembrane</keyword>
<organism evidence="4 5">
    <name type="scientific">Phoxinus phoxinus</name>
    <name type="common">Eurasian minnow</name>
    <dbReference type="NCBI Taxonomy" id="58324"/>
    <lineage>
        <taxon>Eukaryota</taxon>
        <taxon>Metazoa</taxon>
        <taxon>Chordata</taxon>
        <taxon>Craniata</taxon>
        <taxon>Vertebrata</taxon>
        <taxon>Euteleostomi</taxon>
        <taxon>Actinopterygii</taxon>
        <taxon>Neopterygii</taxon>
        <taxon>Teleostei</taxon>
        <taxon>Ostariophysi</taxon>
        <taxon>Cypriniformes</taxon>
        <taxon>Leuciscidae</taxon>
        <taxon>Phoxininae</taxon>
        <taxon>Phoxinus</taxon>
    </lineage>
</organism>
<accession>A0AAN9CKQ3</accession>
<dbReference type="InterPro" id="IPR036179">
    <property type="entry name" value="Ig-like_dom_sf"/>
</dbReference>
<keyword evidence="2" id="KW-1133">Transmembrane helix</keyword>
<dbReference type="Proteomes" id="UP001364617">
    <property type="component" value="Unassembled WGS sequence"/>
</dbReference>
<dbReference type="InterPro" id="IPR013783">
    <property type="entry name" value="Ig-like_fold"/>
</dbReference>
<dbReference type="Gene3D" id="2.60.40.10">
    <property type="entry name" value="Immunoglobulins"/>
    <property type="match status" value="1"/>
</dbReference>
<keyword evidence="2" id="KW-0472">Membrane</keyword>